<proteinExistence type="predicted"/>
<name>A0AAV2FZZ3_9ROSI</name>
<gene>
    <name evidence="2" type="ORF">LTRI10_LOCUS43834</name>
</gene>
<keyword evidence="3" id="KW-1185">Reference proteome</keyword>
<protein>
    <submittedName>
        <fullName evidence="2">Uncharacterized protein</fullName>
    </submittedName>
</protein>
<evidence type="ECO:0000256" key="1">
    <source>
        <dbReference type="SAM" id="MobiDB-lite"/>
    </source>
</evidence>
<evidence type="ECO:0000313" key="3">
    <source>
        <dbReference type="Proteomes" id="UP001497516"/>
    </source>
</evidence>
<dbReference type="PANTHER" id="PTHR34207:SF17">
    <property type="entry name" value="PROTEIN BIC2"/>
    <property type="match status" value="1"/>
</dbReference>
<organism evidence="2 3">
    <name type="scientific">Linum trigynum</name>
    <dbReference type="NCBI Taxonomy" id="586398"/>
    <lineage>
        <taxon>Eukaryota</taxon>
        <taxon>Viridiplantae</taxon>
        <taxon>Streptophyta</taxon>
        <taxon>Embryophyta</taxon>
        <taxon>Tracheophyta</taxon>
        <taxon>Spermatophyta</taxon>
        <taxon>Magnoliopsida</taxon>
        <taxon>eudicotyledons</taxon>
        <taxon>Gunneridae</taxon>
        <taxon>Pentapetalae</taxon>
        <taxon>rosids</taxon>
        <taxon>fabids</taxon>
        <taxon>Malpighiales</taxon>
        <taxon>Linaceae</taxon>
        <taxon>Linum</taxon>
    </lineage>
</organism>
<feature type="compositionally biased region" description="Polar residues" evidence="1">
    <location>
        <begin position="1"/>
        <end position="15"/>
    </location>
</feature>
<dbReference type="InterPro" id="IPR040374">
    <property type="entry name" value="BIC"/>
</dbReference>
<dbReference type="EMBL" id="OZ034820">
    <property type="protein sequence ID" value="CAL1403939.1"/>
    <property type="molecule type" value="Genomic_DNA"/>
</dbReference>
<accession>A0AAV2FZZ3</accession>
<dbReference type="CDD" id="cd22645">
    <property type="entry name" value="BIC1_CID"/>
    <property type="match status" value="1"/>
</dbReference>
<reference evidence="2 3" key="1">
    <citation type="submission" date="2024-04" db="EMBL/GenBank/DDBJ databases">
        <authorList>
            <person name="Fracassetti M."/>
        </authorList>
    </citation>
    <scope>NUCLEOTIDE SEQUENCE [LARGE SCALE GENOMIC DNA]</scope>
</reference>
<dbReference type="AlphaFoldDB" id="A0AAV2FZZ3"/>
<dbReference type="GO" id="GO:0009785">
    <property type="term" value="P:blue light signaling pathway"/>
    <property type="evidence" value="ECO:0007669"/>
    <property type="project" value="InterPro"/>
</dbReference>
<sequence length="114" mass="12232">MTSAAEINKPSSSTAYRICRGGGVEGKQQQNGDGAAVAEGRERLKRHREEVAGKVAVPEDWGQEKLLKEWMDYAPFDKLLAPAGLASARAALAAEGRRAAGGGGQRMRIESRCY</sequence>
<dbReference type="PANTHER" id="PTHR34207">
    <property type="entry name" value="PROTEIN BIC1"/>
    <property type="match status" value="1"/>
</dbReference>
<feature type="region of interest" description="Disordered" evidence="1">
    <location>
        <begin position="1"/>
        <end position="37"/>
    </location>
</feature>
<dbReference type="Proteomes" id="UP001497516">
    <property type="component" value="Chromosome 7"/>
</dbReference>
<evidence type="ECO:0000313" key="2">
    <source>
        <dbReference type="EMBL" id="CAL1403939.1"/>
    </source>
</evidence>